<gene>
    <name evidence="3" type="primary">KAFR0J01750</name>
    <name evidence="3" type="ORF">KAFR_0J01750</name>
</gene>
<sequence length="300" mass="35153">MPLQLFESTLTAVAVSSLYSFLYRPSTFEKDTRYRKNWLNLIVSGVASDTKILFNTVTFQYKPIARHVEEKTGEIQDEAKDKKREILHWWNKKIPEANNIDKVAEQSVYGWGENAQEFGRELSHEKDLFRPGEPSRPQRTLDEIKKIRNKGWFSFDGPEQEESIAKGTVRGLEGWGENAAQFANDEYEDVKWQILHSRNRAKENVDSALNNLNKYKDEKKEEARHWWNFGLSKKDKAYENASNEYHDAKRNFEEWNNEAQKSFWHNTDKTARKTQEVLDSAHGAVNDKLGQLRDYSKDNK</sequence>
<evidence type="ECO:0000256" key="2">
    <source>
        <dbReference type="SAM" id="MobiDB-lite"/>
    </source>
</evidence>
<feature type="region of interest" description="Disordered" evidence="2">
    <location>
        <begin position="275"/>
        <end position="300"/>
    </location>
</feature>
<dbReference type="InParanoid" id="H2B0T9"/>
<dbReference type="RefSeq" id="XP_003959374.1">
    <property type="nucleotide sequence ID" value="XM_003959325.1"/>
</dbReference>
<dbReference type="STRING" id="1071382.H2B0T9"/>
<evidence type="ECO:0000313" key="4">
    <source>
        <dbReference type="Proteomes" id="UP000005220"/>
    </source>
</evidence>
<name>H2B0T9_KAZAF</name>
<dbReference type="EMBL" id="HE650830">
    <property type="protein sequence ID" value="CCF60239.1"/>
    <property type="molecule type" value="Genomic_DNA"/>
</dbReference>
<dbReference type="eggNOG" id="ENOG502QTPN">
    <property type="taxonomic scope" value="Eukaryota"/>
</dbReference>
<feature type="compositionally biased region" description="Basic and acidic residues" evidence="2">
    <location>
        <begin position="290"/>
        <end position="300"/>
    </location>
</feature>
<keyword evidence="4" id="KW-1185">Reference proteome</keyword>
<dbReference type="AlphaFoldDB" id="H2B0T9"/>
<dbReference type="FunCoup" id="H2B0T9">
    <property type="interactions" value="222"/>
</dbReference>
<reference evidence="3 4" key="1">
    <citation type="journal article" date="2011" name="Proc. Natl. Acad. Sci. U.S.A.">
        <title>Evolutionary erosion of yeast sex chromosomes by mating-type switching accidents.</title>
        <authorList>
            <person name="Gordon J.L."/>
            <person name="Armisen D."/>
            <person name="Proux-Wera E."/>
            <person name="Oheigeartaigh S.S."/>
            <person name="Byrne K.P."/>
            <person name="Wolfe K.H."/>
        </authorList>
    </citation>
    <scope>NUCLEOTIDE SEQUENCE [LARGE SCALE GENOMIC DNA]</scope>
    <source>
        <strain evidence="4">ATCC 22294 / BCRC 22015 / CBS 2517 / CECT 1963 / NBRC 1671 / NRRL Y-8276</strain>
    </source>
</reference>
<keyword evidence="1" id="KW-0175">Coiled coil</keyword>
<feature type="coiled-coil region" evidence="1">
    <location>
        <begin position="198"/>
        <end position="258"/>
    </location>
</feature>
<accession>H2B0T9</accession>
<dbReference type="OrthoDB" id="3976380at2759"/>
<dbReference type="GeneID" id="13883889"/>
<proteinExistence type="predicted"/>
<organism evidence="3 4">
    <name type="scientific">Kazachstania africana (strain ATCC 22294 / BCRC 22015 / CBS 2517 / CECT 1963 / NBRC 1671 / NRRL Y-8276)</name>
    <name type="common">Yeast</name>
    <name type="synonym">Kluyveromyces africanus</name>
    <dbReference type="NCBI Taxonomy" id="1071382"/>
    <lineage>
        <taxon>Eukaryota</taxon>
        <taxon>Fungi</taxon>
        <taxon>Dikarya</taxon>
        <taxon>Ascomycota</taxon>
        <taxon>Saccharomycotina</taxon>
        <taxon>Saccharomycetes</taxon>
        <taxon>Saccharomycetales</taxon>
        <taxon>Saccharomycetaceae</taxon>
        <taxon>Kazachstania</taxon>
    </lineage>
</organism>
<dbReference type="HOGENOM" id="CLU_927693_0_0_1"/>
<evidence type="ECO:0000256" key="1">
    <source>
        <dbReference type="SAM" id="Coils"/>
    </source>
</evidence>
<dbReference type="KEGG" id="kaf:KAFR_0J01750"/>
<protein>
    <submittedName>
        <fullName evidence="3">Uncharacterized protein</fullName>
    </submittedName>
</protein>
<evidence type="ECO:0000313" key="3">
    <source>
        <dbReference type="EMBL" id="CCF60239.1"/>
    </source>
</evidence>
<dbReference type="Proteomes" id="UP000005220">
    <property type="component" value="Chromosome 10"/>
</dbReference>